<dbReference type="RefSeq" id="XP_067715582.1">
    <property type="nucleotide sequence ID" value="XM_067859481.1"/>
</dbReference>
<reference evidence="2 3" key="1">
    <citation type="submission" date="2021-06" db="EMBL/GenBank/DDBJ databases">
        <title>Genome sequence of Babesia caballi.</title>
        <authorList>
            <person name="Yamagishi J."/>
            <person name="Kidaka T."/>
            <person name="Ochi A."/>
        </authorList>
    </citation>
    <scope>NUCLEOTIDE SEQUENCE [LARGE SCALE GENOMIC DNA]</scope>
    <source>
        <strain evidence="2">USDA-D6B2</strain>
    </source>
</reference>
<comment type="caution">
    <text evidence="2">The sequence shown here is derived from an EMBL/GenBank/DDBJ whole genome shotgun (WGS) entry which is preliminary data.</text>
</comment>
<organism evidence="2 3">
    <name type="scientific">Babesia caballi</name>
    <dbReference type="NCBI Taxonomy" id="5871"/>
    <lineage>
        <taxon>Eukaryota</taxon>
        <taxon>Sar</taxon>
        <taxon>Alveolata</taxon>
        <taxon>Apicomplexa</taxon>
        <taxon>Aconoidasida</taxon>
        <taxon>Piroplasmida</taxon>
        <taxon>Babesiidae</taxon>
        <taxon>Babesia</taxon>
    </lineage>
</organism>
<evidence type="ECO:0000256" key="1">
    <source>
        <dbReference type="SAM" id="MobiDB-lite"/>
    </source>
</evidence>
<sequence length="828" mass="92427">MVEALTRIHVLETQQDGLLRARETKRDDVRVHDQGLVRAAQPRHAVGAEDLLHVAQRDDAPLLVDHQVQTVLREVVDNRARHRVAVGEDDLRLAAVDHGVHEGRLLLRLERRVARGHERRAVRPVAAGGARLVSHGRERLTPTGPARVLWPPSPTAASSSYYAPIVDGVCLARLVCLGRLRRAHTADGREAVHDVEGGVREVAGHAAQRLGGLAALLLRSRPAEQVQRHRRFPGRGGLARHMRRTAEADQLRDPRRSALGVPQQLDESLRLVFELAFLPALAQNRLQLRRQVADHVLAHARPQQQGLEDAQYPELQLPLVGPVVDAPQQLVHHVAHVEVLQPRQEVVEYLLRGRHLDPAERQHVLHQLHLRLARYVVRRAALHGGVRDKRRQQRAFWDDRLPKGLLPPRLVIRRKPTNVGALHPGLVHTRHRGHSLRVLFRRGRRKRGAHAPYFVHDHVRQVLGHVGDQLERAAARRLNRRGLWNAAAEAAHIAHASGATVPAVPEPRAATPRRVPEPRTPESPTAIPLGATRHGVSKGGVPETRATTRRLATEPRIPESTTADRRVSKPGGDPARPVVPRRCCTSHLREAVRRRLLCRWHVPESHHRVLPAHTRRRACRRRPLLPVHRLEQVLHLISHHVTEVVPVILAVRRLVVARLHHRVVLADLVPVELVRQSDAEVLEQLQALELDIRLVSHQLVQQVVLHCWQNRRVLHDHVRDVLVHVARRRLRGCRGCSAQQAALRRAQRLLLRHVALFAALPAELGLGTRTVLSRSSVSTTHSVVTRPAPAVFPLALQVNAVPTCAVSGRAGVMTSSDSCVCVPGVCAG</sequence>
<dbReference type="EMBL" id="BPLF01000002">
    <property type="protein sequence ID" value="GIX63513.1"/>
    <property type="molecule type" value="Genomic_DNA"/>
</dbReference>
<evidence type="ECO:0000313" key="2">
    <source>
        <dbReference type="EMBL" id="GIX63513.1"/>
    </source>
</evidence>
<dbReference type="GeneID" id="94194994"/>
<protein>
    <submittedName>
        <fullName evidence="2">Molecular chaperone SurA</fullName>
    </submittedName>
</protein>
<dbReference type="Proteomes" id="UP001497744">
    <property type="component" value="Unassembled WGS sequence"/>
</dbReference>
<dbReference type="AlphaFoldDB" id="A0AAV4LUT2"/>
<name>A0AAV4LUT2_BABCB</name>
<feature type="compositionally biased region" description="Basic and acidic residues" evidence="1">
    <location>
        <begin position="551"/>
        <end position="567"/>
    </location>
</feature>
<feature type="compositionally biased region" description="Low complexity" evidence="1">
    <location>
        <begin position="497"/>
        <end position="513"/>
    </location>
</feature>
<feature type="region of interest" description="Disordered" evidence="1">
    <location>
        <begin position="497"/>
        <end position="578"/>
    </location>
</feature>
<proteinExistence type="predicted"/>
<gene>
    <name evidence="2" type="ORF">BcabD6B2_29480</name>
</gene>
<evidence type="ECO:0000313" key="3">
    <source>
        <dbReference type="Proteomes" id="UP001497744"/>
    </source>
</evidence>
<keyword evidence="3" id="KW-1185">Reference proteome</keyword>
<accession>A0AAV4LUT2</accession>